<reference evidence="2 3" key="1">
    <citation type="submission" date="2016-08" db="EMBL/GenBank/DDBJ databases">
        <title>A Parts List for Fungal Cellulosomes Revealed by Comparative Genomics.</title>
        <authorList>
            <consortium name="DOE Joint Genome Institute"/>
            <person name="Haitjema C.H."/>
            <person name="Gilmore S.P."/>
            <person name="Henske J.K."/>
            <person name="Solomon K.V."/>
            <person name="De Groot R."/>
            <person name="Kuo A."/>
            <person name="Mondo S.J."/>
            <person name="Salamov A.A."/>
            <person name="Labutti K."/>
            <person name="Zhao Z."/>
            <person name="Chiniquy J."/>
            <person name="Barry K."/>
            <person name="Brewer H.M."/>
            <person name="Purvine S.O."/>
            <person name="Wright A.T."/>
            <person name="Boxma B."/>
            <person name="Van Alen T."/>
            <person name="Hackstein J.H."/>
            <person name="Baker S.E."/>
            <person name="Grigoriev I.V."/>
            <person name="O'Malley M.A."/>
        </authorList>
    </citation>
    <scope>NUCLEOTIDE SEQUENCE [LARGE SCALE GENOMIC DNA]</scope>
    <source>
        <strain evidence="2 3">G1</strain>
    </source>
</reference>
<evidence type="ECO:0000313" key="3">
    <source>
        <dbReference type="Proteomes" id="UP000193920"/>
    </source>
</evidence>
<dbReference type="InterPro" id="IPR001611">
    <property type="entry name" value="Leu-rich_rpt"/>
</dbReference>
<dbReference type="PROSITE" id="PS51450">
    <property type="entry name" value="LRR"/>
    <property type="match status" value="1"/>
</dbReference>
<dbReference type="SUPFAM" id="SSF52058">
    <property type="entry name" value="L domain-like"/>
    <property type="match status" value="1"/>
</dbReference>
<dbReference type="InterPro" id="IPR053213">
    <property type="entry name" value="RLP29"/>
</dbReference>
<sequence length="152" mass="17196">MKYRNLISVVFILIFGLFETISGMAIPNDCTVIEEVINTIGNDLQKSYKSKTLNSCCDFSQIICQNFNNQTAITEIKFNNYKNLSNQDMEKIISQFAKLPHLTTLEMANNLIVGELPNNLSELKNLEILDLSGNCLEDNDANTKLNIKELKI</sequence>
<dbReference type="PANTHER" id="PTHR48009">
    <property type="entry name" value="LEUCINE-RICH REPEAT (LRR) FAMILY PROTEIN"/>
    <property type="match status" value="1"/>
</dbReference>
<accession>A0A1Y2ASM6</accession>
<gene>
    <name evidence="2" type="ORF">LY90DRAFT_110858</name>
</gene>
<keyword evidence="1" id="KW-0732">Signal</keyword>
<evidence type="ECO:0000256" key="1">
    <source>
        <dbReference type="SAM" id="SignalP"/>
    </source>
</evidence>
<dbReference type="OrthoDB" id="676979at2759"/>
<comment type="caution">
    <text evidence="2">The sequence shown here is derived from an EMBL/GenBank/DDBJ whole genome shotgun (WGS) entry which is preliminary data.</text>
</comment>
<dbReference type="Gene3D" id="3.80.10.10">
    <property type="entry name" value="Ribonuclease Inhibitor"/>
    <property type="match status" value="1"/>
</dbReference>
<name>A0A1Y2ASM6_9FUNG</name>
<dbReference type="AlphaFoldDB" id="A0A1Y2ASM6"/>
<feature type="chain" id="PRO_5012598533" description="L domain-like protein" evidence="1">
    <location>
        <begin position="24"/>
        <end position="152"/>
    </location>
</feature>
<dbReference type="InterPro" id="IPR032675">
    <property type="entry name" value="LRR_dom_sf"/>
</dbReference>
<protein>
    <recommendedName>
        <fullName evidence="4">L domain-like protein</fullName>
    </recommendedName>
</protein>
<dbReference type="Proteomes" id="UP000193920">
    <property type="component" value="Unassembled WGS sequence"/>
</dbReference>
<dbReference type="PANTHER" id="PTHR48009:SF4">
    <property type="entry name" value="LEUCINE-RICH REPEAT (LRR) FAMILY PROTEIN"/>
    <property type="match status" value="1"/>
</dbReference>
<keyword evidence="3" id="KW-1185">Reference proteome</keyword>
<evidence type="ECO:0000313" key="2">
    <source>
        <dbReference type="EMBL" id="ORY25207.1"/>
    </source>
</evidence>
<proteinExistence type="predicted"/>
<organism evidence="2 3">
    <name type="scientific">Neocallimastix californiae</name>
    <dbReference type="NCBI Taxonomy" id="1754190"/>
    <lineage>
        <taxon>Eukaryota</taxon>
        <taxon>Fungi</taxon>
        <taxon>Fungi incertae sedis</taxon>
        <taxon>Chytridiomycota</taxon>
        <taxon>Chytridiomycota incertae sedis</taxon>
        <taxon>Neocallimastigomycetes</taxon>
        <taxon>Neocallimastigales</taxon>
        <taxon>Neocallimastigaceae</taxon>
        <taxon>Neocallimastix</taxon>
    </lineage>
</organism>
<evidence type="ECO:0008006" key="4">
    <source>
        <dbReference type="Google" id="ProtNLM"/>
    </source>
</evidence>
<feature type="signal peptide" evidence="1">
    <location>
        <begin position="1"/>
        <end position="23"/>
    </location>
</feature>
<dbReference type="EMBL" id="MCOG01000214">
    <property type="protein sequence ID" value="ORY25207.1"/>
    <property type="molecule type" value="Genomic_DNA"/>
</dbReference>